<evidence type="ECO:0000313" key="1">
    <source>
        <dbReference type="EMBL" id="EAZ03958.1"/>
    </source>
</evidence>
<dbReference type="Gramene" id="BGIOSGA025753-TA">
    <property type="protein sequence ID" value="BGIOSGA025753-PA"/>
    <property type="gene ID" value="BGIOSGA025753"/>
</dbReference>
<accession>A2YLJ7</accession>
<dbReference type="Proteomes" id="UP000007015">
    <property type="component" value="Chromosome 7"/>
</dbReference>
<evidence type="ECO:0000313" key="2">
    <source>
        <dbReference type="Proteomes" id="UP000007015"/>
    </source>
</evidence>
<sequence length="212" mass="24039">MAGDGTWLCVGSEGARQQQGDKVAMASLPSSSKSSFARLGSSASVTPTRLPTRSSAMLIRYCFCDPVTTYKESGLENHVKMFVVEQLAKIDPNSRGVDRGWYWWARDYPDFGPGYPHPLKAHKPWFSFKPRKTSPQTLVLIQAQKNKPTREKEKSARFGLLGVEASDDHDAVSTRPRRLCYALAPLLPRRRRHRRRRCHFPSSIYSGRMAKR</sequence>
<name>A2YLJ7_ORYSI</name>
<dbReference type="AlphaFoldDB" id="A2YLJ7"/>
<protein>
    <submittedName>
        <fullName evidence="1">Uncharacterized protein</fullName>
    </submittedName>
</protein>
<reference evidence="1 2" key="1">
    <citation type="journal article" date="2005" name="PLoS Biol.">
        <title>The genomes of Oryza sativa: a history of duplications.</title>
        <authorList>
            <person name="Yu J."/>
            <person name="Wang J."/>
            <person name="Lin W."/>
            <person name="Li S."/>
            <person name="Li H."/>
            <person name="Zhou J."/>
            <person name="Ni P."/>
            <person name="Dong W."/>
            <person name="Hu S."/>
            <person name="Zeng C."/>
            <person name="Zhang J."/>
            <person name="Zhang Y."/>
            <person name="Li R."/>
            <person name="Xu Z."/>
            <person name="Li S."/>
            <person name="Li X."/>
            <person name="Zheng H."/>
            <person name="Cong L."/>
            <person name="Lin L."/>
            <person name="Yin J."/>
            <person name="Geng J."/>
            <person name="Li G."/>
            <person name="Shi J."/>
            <person name="Liu J."/>
            <person name="Lv H."/>
            <person name="Li J."/>
            <person name="Wang J."/>
            <person name="Deng Y."/>
            <person name="Ran L."/>
            <person name="Shi X."/>
            <person name="Wang X."/>
            <person name="Wu Q."/>
            <person name="Li C."/>
            <person name="Ren X."/>
            <person name="Wang J."/>
            <person name="Wang X."/>
            <person name="Li D."/>
            <person name="Liu D."/>
            <person name="Zhang X."/>
            <person name="Ji Z."/>
            <person name="Zhao W."/>
            <person name="Sun Y."/>
            <person name="Zhang Z."/>
            <person name="Bao J."/>
            <person name="Han Y."/>
            <person name="Dong L."/>
            <person name="Ji J."/>
            <person name="Chen P."/>
            <person name="Wu S."/>
            <person name="Liu J."/>
            <person name="Xiao Y."/>
            <person name="Bu D."/>
            <person name="Tan J."/>
            <person name="Yang L."/>
            <person name="Ye C."/>
            <person name="Zhang J."/>
            <person name="Xu J."/>
            <person name="Zhou Y."/>
            <person name="Yu Y."/>
            <person name="Zhang B."/>
            <person name="Zhuang S."/>
            <person name="Wei H."/>
            <person name="Liu B."/>
            <person name="Lei M."/>
            <person name="Yu H."/>
            <person name="Li Y."/>
            <person name="Xu H."/>
            <person name="Wei S."/>
            <person name="He X."/>
            <person name="Fang L."/>
            <person name="Zhang Z."/>
            <person name="Zhang Y."/>
            <person name="Huang X."/>
            <person name="Su Z."/>
            <person name="Tong W."/>
            <person name="Li J."/>
            <person name="Tong Z."/>
            <person name="Li S."/>
            <person name="Ye J."/>
            <person name="Wang L."/>
            <person name="Fang L."/>
            <person name="Lei T."/>
            <person name="Chen C."/>
            <person name="Chen H."/>
            <person name="Xu Z."/>
            <person name="Li H."/>
            <person name="Huang H."/>
            <person name="Zhang F."/>
            <person name="Xu H."/>
            <person name="Li N."/>
            <person name="Zhao C."/>
            <person name="Li S."/>
            <person name="Dong L."/>
            <person name="Huang Y."/>
            <person name="Li L."/>
            <person name="Xi Y."/>
            <person name="Qi Q."/>
            <person name="Li W."/>
            <person name="Zhang B."/>
            <person name="Hu W."/>
            <person name="Zhang Y."/>
            <person name="Tian X."/>
            <person name="Jiao Y."/>
            <person name="Liang X."/>
            <person name="Jin J."/>
            <person name="Gao L."/>
            <person name="Zheng W."/>
            <person name="Hao B."/>
            <person name="Liu S."/>
            <person name="Wang W."/>
            <person name="Yuan L."/>
            <person name="Cao M."/>
            <person name="McDermott J."/>
            <person name="Samudrala R."/>
            <person name="Wang J."/>
            <person name="Wong G.K."/>
            <person name="Yang H."/>
        </authorList>
    </citation>
    <scope>NUCLEOTIDE SEQUENCE [LARGE SCALE GENOMIC DNA]</scope>
    <source>
        <strain evidence="2">cv. 93-11</strain>
    </source>
</reference>
<proteinExistence type="predicted"/>
<dbReference type="EMBL" id="CM000132">
    <property type="protein sequence ID" value="EAZ03958.1"/>
    <property type="molecule type" value="Genomic_DNA"/>
</dbReference>
<keyword evidence="2" id="KW-1185">Reference proteome</keyword>
<gene>
    <name evidence="1" type="ORF">OsI_26095</name>
</gene>
<dbReference type="HOGENOM" id="CLU_1301484_0_0_1"/>
<organism evidence="1 2">
    <name type="scientific">Oryza sativa subsp. indica</name>
    <name type="common">Rice</name>
    <dbReference type="NCBI Taxonomy" id="39946"/>
    <lineage>
        <taxon>Eukaryota</taxon>
        <taxon>Viridiplantae</taxon>
        <taxon>Streptophyta</taxon>
        <taxon>Embryophyta</taxon>
        <taxon>Tracheophyta</taxon>
        <taxon>Spermatophyta</taxon>
        <taxon>Magnoliopsida</taxon>
        <taxon>Liliopsida</taxon>
        <taxon>Poales</taxon>
        <taxon>Poaceae</taxon>
        <taxon>BOP clade</taxon>
        <taxon>Oryzoideae</taxon>
        <taxon>Oryzeae</taxon>
        <taxon>Oryzinae</taxon>
        <taxon>Oryza</taxon>
        <taxon>Oryza sativa</taxon>
    </lineage>
</organism>